<dbReference type="InterPro" id="IPR056594">
    <property type="entry name" value="AT5G49610-like_b-prop"/>
</dbReference>
<dbReference type="Proteomes" id="UP000324897">
    <property type="component" value="Chromosome 4"/>
</dbReference>
<dbReference type="EMBL" id="RWGY01000007">
    <property type="protein sequence ID" value="TVU40869.1"/>
    <property type="molecule type" value="Genomic_DNA"/>
</dbReference>
<dbReference type="AlphaFoldDB" id="A0A5J9VXA5"/>
<proteinExistence type="predicted"/>
<comment type="caution">
    <text evidence="3">The sequence shown here is derived from an EMBL/GenBank/DDBJ whole genome shotgun (WGS) entry which is preliminary data.</text>
</comment>
<evidence type="ECO:0000259" key="2">
    <source>
        <dbReference type="Pfam" id="PF23635"/>
    </source>
</evidence>
<dbReference type="InterPro" id="IPR036047">
    <property type="entry name" value="F-box-like_dom_sf"/>
</dbReference>
<dbReference type="Gramene" id="TVU40869">
    <property type="protein sequence ID" value="TVU40869"/>
    <property type="gene ID" value="EJB05_14350"/>
</dbReference>
<dbReference type="SUPFAM" id="SSF81383">
    <property type="entry name" value="F-box domain"/>
    <property type="match status" value="1"/>
</dbReference>
<protein>
    <submittedName>
        <fullName evidence="3">Uncharacterized protein</fullName>
    </submittedName>
</protein>
<dbReference type="Pfam" id="PF12937">
    <property type="entry name" value="F-box-like"/>
    <property type="match status" value="1"/>
</dbReference>
<reference evidence="3 4" key="1">
    <citation type="journal article" date="2019" name="Sci. Rep.">
        <title>A high-quality genome of Eragrostis curvula grass provides insights into Poaceae evolution and supports new strategies to enhance forage quality.</title>
        <authorList>
            <person name="Carballo J."/>
            <person name="Santos B.A.C.M."/>
            <person name="Zappacosta D."/>
            <person name="Garbus I."/>
            <person name="Selva J.P."/>
            <person name="Gallo C.A."/>
            <person name="Diaz A."/>
            <person name="Albertini E."/>
            <person name="Caccamo M."/>
            <person name="Echenique V."/>
        </authorList>
    </citation>
    <scope>NUCLEOTIDE SEQUENCE [LARGE SCALE GENOMIC DNA]</scope>
    <source>
        <strain evidence="4">cv. Victoria</strain>
        <tissue evidence="3">Leaf</tissue>
    </source>
</reference>
<accession>A0A5J9VXA5</accession>
<gene>
    <name evidence="3" type="ORF">EJB05_14350</name>
</gene>
<dbReference type="PANTHER" id="PTHR32133">
    <property type="entry name" value="OS07G0120400 PROTEIN"/>
    <property type="match status" value="1"/>
</dbReference>
<organism evidence="3 4">
    <name type="scientific">Eragrostis curvula</name>
    <name type="common">weeping love grass</name>
    <dbReference type="NCBI Taxonomy" id="38414"/>
    <lineage>
        <taxon>Eukaryota</taxon>
        <taxon>Viridiplantae</taxon>
        <taxon>Streptophyta</taxon>
        <taxon>Embryophyta</taxon>
        <taxon>Tracheophyta</taxon>
        <taxon>Spermatophyta</taxon>
        <taxon>Magnoliopsida</taxon>
        <taxon>Liliopsida</taxon>
        <taxon>Poales</taxon>
        <taxon>Poaceae</taxon>
        <taxon>PACMAD clade</taxon>
        <taxon>Chloridoideae</taxon>
        <taxon>Eragrostideae</taxon>
        <taxon>Eragrostidinae</taxon>
        <taxon>Eragrostis</taxon>
    </lineage>
</organism>
<name>A0A5J9VXA5_9POAL</name>
<keyword evidence="4" id="KW-1185">Reference proteome</keyword>
<dbReference type="InterPro" id="IPR001810">
    <property type="entry name" value="F-box_dom"/>
</dbReference>
<dbReference type="Gene3D" id="1.20.1280.50">
    <property type="match status" value="1"/>
</dbReference>
<evidence type="ECO:0000259" key="1">
    <source>
        <dbReference type="Pfam" id="PF12937"/>
    </source>
</evidence>
<feature type="non-terminal residue" evidence="3">
    <location>
        <position position="1"/>
    </location>
</feature>
<evidence type="ECO:0000313" key="3">
    <source>
        <dbReference type="EMBL" id="TVU40869.1"/>
    </source>
</evidence>
<sequence>MRPCCSSRSSPALLPIWPFPHTNPGRRFARPTTAERTMAPPPPELIDDVAAEIFLRLPPDEPEHLVRASLVCKPWLRVISDPDFLRRYRTFHRTPPLLGYAYRLRIHEEDPEPRLIPTTAVPLTPNPNFRRAIDCNHGRVLLHAYDEDYYYYLIVWDPVTGDRQSVPEPEIDWLIYSAAVFCAVSGCDHLNCHGGPFRVVFIATDERDSKCRGVKACVYSSETGAWSRPVTLGDGCQTYVHHMQDGRNCGYYGRFDIPYVQPRRGAVIGDEIYFTVHKDAAIVKYDCSKNCLSMINAPSKDQYNIALMEMKDGSLGFVYIKGSNLYIWSRKVNSEGAAEWVKFRVIKLKTMIPTANSHDKLYVVGAAEGVGVIFVSSSAGLFTIKLNSGQVKKVNEPGVYFSILPYMSFCTPDCGKIIARKAEDSLISDVPCN</sequence>
<evidence type="ECO:0000313" key="4">
    <source>
        <dbReference type="Proteomes" id="UP000324897"/>
    </source>
</evidence>
<dbReference type="Pfam" id="PF23635">
    <property type="entry name" value="Beta-prop_AT5G49610-like"/>
    <property type="match status" value="1"/>
</dbReference>
<dbReference type="PANTHER" id="PTHR32133:SF251">
    <property type="entry name" value="F-BOX DOMAIN-CONTAINING PROTEIN"/>
    <property type="match status" value="1"/>
</dbReference>
<dbReference type="OrthoDB" id="673198at2759"/>
<feature type="domain" description="F-box protein AT5G49610-like beta-propeller" evidence="2">
    <location>
        <begin position="133"/>
        <end position="409"/>
    </location>
</feature>
<feature type="domain" description="F-box" evidence="1">
    <location>
        <begin position="47"/>
        <end position="87"/>
    </location>
</feature>